<comment type="caution">
    <text evidence="2">The sequence shown here is derived from an EMBL/GenBank/DDBJ whole genome shotgun (WGS) entry which is preliminary data.</text>
</comment>
<evidence type="ECO:0000313" key="3">
    <source>
        <dbReference type="Proteomes" id="UP001551189"/>
    </source>
</evidence>
<accession>A0ABV3AQI5</accession>
<sequence>MGEFSTTEITGLRDGAGERGRGPAWSKGQVDPELVVPGHRLPGAPAEASAIGAKGEMTWG</sequence>
<evidence type="ECO:0000256" key="1">
    <source>
        <dbReference type="SAM" id="MobiDB-lite"/>
    </source>
</evidence>
<gene>
    <name evidence="2" type="ORF">ABZ931_00205</name>
</gene>
<keyword evidence="3" id="KW-1185">Reference proteome</keyword>
<protein>
    <submittedName>
        <fullName evidence="2">Uncharacterized protein</fullName>
    </submittedName>
</protein>
<reference evidence="2 3" key="1">
    <citation type="submission" date="2024-06" db="EMBL/GenBank/DDBJ databases">
        <title>The Natural Products Discovery Center: Release of the First 8490 Sequenced Strains for Exploring Actinobacteria Biosynthetic Diversity.</title>
        <authorList>
            <person name="Kalkreuter E."/>
            <person name="Kautsar S.A."/>
            <person name="Yang D."/>
            <person name="Bader C.D."/>
            <person name="Teijaro C.N."/>
            <person name="Fluegel L."/>
            <person name="Davis C.M."/>
            <person name="Simpson J.R."/>
            <person name="Lauterbach L."/>
            <person name="Steele A.D."/>
            <person name="Gui C."/>
            <person name="Meng S."/>
            <person name="Li G."/>
            <person name="Viehrig K."/>
            <person name="Ye F."/>
            <person name="Su P."/>
            <person name="Kiefer A.F."/>
            <person name="Nichols A."/>
            <person name="Cepeda A.J."/>
            <person name="Yan W."/>
            <person name="Fan B."/>
            <person name="Jiang Y."/>
            <person name="Adhikari A."/>
            <person name="Zheng C.-J."/>
            <person name="Schuster L."/>
            <person name="Cowan T.M."/>
            <person name="Smanski M.J."/>
            <person name="Chevrette M.G."/>
            <person name="De Carvalho L.P.S."/>
            <person name="Shen B."/>
        </authorList>
    </citation>
    <scope>NUCLEOTIDE SEQUENCE [LARGE SCALE GENOMIC DNA]</scope>
    <source>
        <strain evidence="2 3">NPDC046851</strain>
    </source>
</reference>
<proteinExistence type="predicted"/>
<organism evidence="2 3">
    <name type="scientific">Streptomyces neyagawaensis</name>
    <dbReference type="NCBI Taxonomy" id="42238"/>
    <lineage>
        <taxon>Bacteria</taxon>
        <taxon>Bacillati</taxon>
        <taxon>Actinomycetota</taxon>
        <taxon>Actinomycetes</taxon>
        <taxon>Kitasatosporales</taxon>
        <taxon>Streptomycetaceae</taxon>
        <taxon>Streptomyces</taxon>
    </lineage>
</organism>
<dbReference type="EMBL" id="JBEYXT010000001">
    <property type="protein sequence ID" value="MEU6799435.1"/>
    <property type="molecule type" value="Genomic_DNA"/>
</dbReference>
<evidence type="ECO:0000313" key="2">
    <source>
        <dbReference type="EMBL" id="MEU6799435.1"/>
    </source>
</evidence>
<name>A0ABV3AQI5_9ACTN</name>
<dbReference type="RefSeq" id="WP_359689469.1">
    <property type="nucleotide sequence ID" value="NZ_JBEYXT010000001.1"/>
</dbReference>
<dbReference type="Proteomes" id="UP001551189">
    <property type="component" value="Unassembled WGS sequence"/>
</dbReference>
<feature type="region of interest" description="Disordered" evidence="1">
    <location>
        <begin position="1"/>
        <end position="60"/>
    </location>
</feature>